<protein>
    <submittedName>
        <fullName evidence="1">Uncharacterized protein</fullName>
    </submittedName>
</protein>
<evidence type="ECO:0000313" key="1">
    <source>
        <dbReference type="EMBL" id="TNN81980.1"/>
    </source>
</evidence>
<organism evidence="1 2">
    <name type="scientific">Liparis tanakae</name>
    <name type="common">Tanaka's snailfish</name>
    <dbReference type="NCBI Taxonomy" id="230148"/>
    <lineage>
        <taxon>Eukaryota</taxon>
        <taxon>Metazoa</taxon>
        <taxon>Chordata</taxon>
        <taxon>Craniata</taxon>
        <taxon>Vertebrata</taxon>
        <taxon>Euteleostomi</taxon>
        <taxon>Actinopterygii</taxon>
        <taxon>Neopterygii</taxon>
        <taxon>Teleostei</taxon>
        <taxon>Neoteleostei</taxon>
        <taxon>Acanthomorphata</taxon>
        <taxon>Eupercaria</taxon>
        <taxon>Perciformes</taxon>
        <taxon>Cottioidei</taxon>
        <taxon>Cottales</taxon>
        <taxon>Liparidae</taxon>
        <taxon>Liparis</taxon>
    </lineage>
</organism>
<accession>A0A4Z2IVJ9</accession>
<comment type="caution">
    <text evidence="1">The sequence shown here is derived from an EMBL/GenBank/DDBJ whole genome shotgun (WGS) entry which is preliminary data.</text>
</comment>
<proteinExistence type="predicted"/>
<dbReference type="EMBL" id="SRLO01000042">
    <property type="protein sequence ID" value="TNN81980.1"/>
    <property type="molecule type" value="Genomic_DNA"/>
</dbReference>
<reference evidence="1 2" key="1">
    <citation type="submission" date="2019-03" db="EMBL/GenBank/DDBJ databases">
        <title>First draft genome of Liparis tanakae, snailfish: a comprehensive survey of snailfish specific genes.</title>
        <authorList>
            <person name="Kim W."/>
            <person name="Song I."/>
            <person name="Jeong J.-H."/>
            <person name="Kim D."/>
            <person name="Kim S."/>
            <person name="Ryu S."/>
            <person name="Song J.Y."/>
            <person name="Lee S.K."/>
        </authorList>
    </citation>
    <scope>NUCLEOTIDE SEQUENCE [LARGE SCALE GENOMIC DNA]</scope>
    <source>
        <tissue evidence="1">Muscle</tissue>
    </source>
</reference>
<evidence type="ECO:0000313" key="2">
    <source>
        <dbReference type="Proteomes" id="UP000314294"/>
    </source>
</evidence>
<dbReference type="Proteomes" id="UP000314294">
    <property type="component" value="Unassembled WGS sequence"/>
</dbReference>
<dbReference type="AlphaFoldDB" id="A0A4Z2IVJ9"/>
<name>A0A4Z2IVJ9_9TELE</name>
<gene>
    <name evidence="1" type="ORF">EYF80_007626</name>
</gene>
<sequence>MPIVKFEVRGVEVRRKGQEILLEGLLHEALLLLRHPHHFLLRSFGCSSSGSSLQSISEMLHRGRLCQLLLLPQGQRHGQPAGFGLADVFRPLYPVGVGSMGGEESMACSAISCSSSSESSSSSSGSILLSCFITASSFTPALLDCGHPAELLSSDKFD</sequence>
<keyword evidence="2" id="KW-1185">Reference proteome</keyword>